<dbReference type="AlphaFoldDB" id="A0A3A9AH70"/>
<proteinExistence type="predicted"/>
<keyword evidence="2" id="KW-1185">Reference proteome</keyword>
<dbReference type="SUPFAM" id="SSF54171">
    <property type="entry name" value="DNA-binding domain"/>
    <property type="match status" value="1"/>
</dbReference>
<sequence>MEQNLPGVFTARKKDGTLYYRASITHKKKHISLGSYKTPFMAYAAYLEGISLLADNTLALEDFSKHRVLSFEKWVCLVNFRDNHIYFATPIYVRKNYFEYLLSPEYILKFDIDDLFFYSSHKIMRRGRHFFVADYGMQTNIMNRYGIKNYAVKGRDYRFVNGDDLDFRYENIEIYNHYHGVIRKETKKGTRYVAKIHINGNYTIGSYETDIEAAIAYNKAIDLLKKAGINKNFSPNYLEKISPSVYADIYEKLHISPKITAYLRE</sequence>
<protein>
    <recommendedName>
        <fullName evidence="3">AP2/ERF domain-containing protein</fullName>
    </recommendedName>
</protein>
<gene>
    <name evidence="1" type="ORF">D7V94_13010</name>
</gene>
<name>A0A3A9AH70_9FIRM</name>
<dbReference type="OrthoDB" id="1765300at2"/>
<evidence type="ECO:0000313" key="2">
    <source>
        <dbReference type="Proteomes" id="UP000280696"/>
    </source>
</evidence>
<comment type="caution">
    <text evidence="1">The sequence shown here is derived from an EMBL/GenBank/DDBJ whole genome shotgun (WGS) entry which is preliminary data.</text>
</comment>
<reference evidence="1 2" key="1">
    <citation type="submission" date="2018-09" db="EMBL/GenBank/DDBJ databases">
        <title>Murine metabolic-syndrome-specific gut microbial biobank.</title>
        <authorList>
            <person name="Liu C."/>
        </authorList>
    </citation>
    <scope>NUCLEOTIDE SEQUENCE [LARGE SCALE GENOMIC DNA]</scope>
    <source>
        <strain evidence="1 2">0.1xD8-82</strain>
    </source>
</reference>
<dbReference type="Gene3D" id="3.30.730.10">
    <property type="entry name" value="AP2/ERF domain"/>
    <property type="match status" value="1"/>
</dbReference>
<dbReference type="InterPro" id="IPR036955">
    <property type="entry name" value="AP2/ERF_dom_sf"/>
</dbReference>
<evidence type="ECO:0000313" key="1">
    <source>
        <dbReference type="EMBL" id="RKI90699.1"/>
    </source>
</evidence>
<dbReference type="InterPro" id="IPR016177">
    <property type="entry name" value="DNA-bd_dom_sf"/>
</dbReference>
<dbReference type="RefSeq" id="WP_120470447.1">
    <property type="nucleotide sequence ID" value="NZ_CATJBT010000162.1"/>
</dbReference>
<evidence type="ECO:0008006" key="3">
    <source>
        <dbReference type="Google" id="ProtNLM"/>
    </source>
</evidence>
<dbReference type="EMBL" id="RAYQ01000013">
    <property type="protein sequence ID" value="RKI90699.1"/>
    <property type="molecule type" value="Genomic_DNA"/>
</dbReference>
<dbReference type="GO" id="GO:0003677">
    <property type="term" value="F:DNA binding"/>
    <property type="evidence" value="ECO:0007669"/>
    <property type="project" value="InterPro"/>
</dbReference>
<dbReference type="GO" id="GO:0003700">
    <property type="term" value="F:DNA-binding transcription factor activity"/>
    <property type="evidence" value="ECO:0007669"/>
    <property type="project" value="InterPro"/>
</dbReference>
<dbReference type="Proteomes" id="UP000280696">
    <property type="component" value="Unassembled WGS sequence"/>
</dbReference>
<organism evidence="1 2">
    <name type="scientific">Parablautia intestinalis</name>
    <dbReference type="NCBI Taxonomy" id="2320100"/>
    <lineage>
        <taxon>Bacteria</taxon>
        <taxon>Bacillati</taxon>
        <taxon>Bacillota</taxon>
        <taxon>Clostridia</taxon>
        <taxon>Lachnospirales</taxon>
        <taxon>Lachnospiraceae</taxon>
        <taxon>Parablautia</taxon>
    </lineage>
</organism>
<accession>A0A3A9AH70</accession>